<protein>
    <recommendedName>
        <fullName evidence="3">HNH endonuclease</fullName>
    </recommendedName>
</protein>
<evidence type="ECO:0008006" key="3">
    <source>
        <dbReference type="Google" id="ProtNLM"/>
    </source>
</evidence>
<dbReference type="Gene3D" id="3.40.50.300">
    <property type="entry name" value="P-loop containing nucleotide triphosphate hydrolases"/>
    <property type="match status" value="1"/>
</dbReference>
<dbReference type="InterPro" id="IPR003615">
    <property type="entry name" value="HNH_nuc"/>
</dbReference>
<sequence length="227" mass="26643">MARYAILQTFYASKEWRAFRAGLIVERGNRCEHCKEIIPRPIDIIGHHKTELTPENVHDHMISLNPDNVELVCYDCHNIEHNRFGYQGKKAVYLVYGPPLAGKKTLVRQQMKRGDIIVDMDRLYEALSGLPYFDKPDNLFNNVVGVHKLLLDNVKTRLGKWNNAWIVGGYADRYKRERLAEDLGAELVFCSATIEECMSRLELDEDRRYRKDEWGKYIGKWFESYRE</sequence>
<organism evidence="1 2">
    <name type="scientific">Paenibacillus alvei</name>
    <name type="common">Bacillus alvei</name>
    <dbReference type="NCBI Taxonomy" id="44250"/>
    <lineage>
        <taxon>Bacteria</taxon>
        <taxon>Bacillati</taxon>
        <taxon>Bacillota</taxon>
        <taxon>Bacilli</taxon>
        <taxon>Bacillales</taxon>
        <taxon>Paenibacillaceae</taxon>
        <taxon>Paenibacillus</taxon>
    </lineage>
</organism>
<dbReference type="Proteomes" id="UP001527090">
    <property type="component" value="Unassembled WGS sequence"/>
</dbReference>
<comment type="caution">
    <text evidence="1">The sequence shown here is derived from an EMBL/GenBank/DDBJ whole genome shotgun (WGS) entry which is preliminary data.</text>
</comment>
<name>A0ABT4E5Z5_PAEAL</name>
<reference evidence="1 2" key="1">
    <citation type="submission" date="2022-05" db="EMBL/GenBank/DDBJ databases">
        <title>Genome Sequencing of Bee-Associated Microbes.</title>
        <authorList>
            <person name="Dunlap C."/>
        </authorList>
    </citation>
    <scope>NUCLEOTIDE SEQUENCE [LARGE SCALE GENOMIC DNA]</scope>
    <source>
        <strain evidence="1 2">NRRL NRS-750</strain>
    </source>
</reference>
<evidence type="ECO:0000313" key="1">
    <source>
        <dbReference type="EMBL" id="MCY9529159.1"/>
    </source>
</evidence>
<proteinExistence type="predicted"/>
<dbReference type="EMBL" id="JAMDLY010000008">
    <property type="protein sequence ID" value="MCY9529159.1"/>
    <property type="molecule type" value="Genomic_DNA"/>
</dbReference>
<evidence type="ECO:0000313" key="2">
    <source>
        <dbReference type="Proteomes" id="UP001527090"/>
    </source>
</evidence>
<dbReference type="InterPro" id="IPR027417">
    <property type="entry name" value="P-loop_NTPase"/>
</dbReference>
<keyword evidence="2" id="KW-1185">Reference proteome</keyword>
<dbReference type="SUPFAM" id="SSF52540">
    <property type="entry name" value="P-loop containing nucleoside triphosphate hydrolases"/>
    <property type="match status" value="1"/>
</dbReference>
<dbReference type="RefSeq" id="WP_268631885.1">
    <property type="nucleotide sequence ID" value="NZ_JAMDLY010000008.1"/>
</dbReference>
<accession>A0ABT4E5Z5</accession>
<gene>
    <name evidence="1" type="ORF">M5X04_07395</name>
</gene>
<dbReference type="CDD" id="cd00085">
    <property type="entry name" value="HNHc"/>
    <property type="match status" value="1"/>
</dbReference>